<dbReference type="Pfam" id="PF03413">
    <property type="entry name" value="PepSY"/>
    <property type="match status" value="1"/>
</dbReference>
<evidence type="ECO:0000313" key="4">
    <source>
        <dbReference type="Proteomes" id="UP001597171"/>
    </source>
</evidence>
<feature type="domain" description="PepSY" evidence="2">
    <location>
        <begin position="54"/>
        <end position="111"/>
    </location>
</feature>
<feature type="signal peptide" evidence="1">
    <location>
        <begin position="1"/>
        <end position="23"/>
    </location>
</feature>
<accession>A0ABW3Z826</accession>
<evidence type="ECO:0000259" key="2">
    <source>
        <dbReference type="Pfam" id="PF03413"/>
    </source>
</evidence>
<evidence type="ECO:0000313" key="3">
    <source>
        <dbReference type="EMBL" id="MFD1332220.1"/>
    </source>
</evidence>
<dbReference type="InterPro" id="IPR025711">
    <property type="entry name" value="PepSY"/>
</dbReference>
<dbReference type="Gene3D" id="3.10.450.40">
    <property type="match status" value="1"/>
</dbReference>
<protein>
    <submittedName>
        <fullName evidence="3">PepSY domain-containing protein</fullName>
    </submittedName>
</protein>
<evidence type="ECO:0000256" key="1">
    <source>
        <dbReference type="SAM" id="SignalP"/>
    </source>
</evidence>
<dbReference type="RefSeq" id="WP_378775444.1">
    <property type="nucleotide sequence ID" value="NZ_JBHTMX010000070.1"/>
</dbReference>
<keyword evidence="4" id="KW-1185">Reference proteome</keyword>
<sequence>MIGRLTSPRWTRTLIGAAALALALTLGQTAPGHTDDTRAHYEASEALKSGRVRPLEEIVAIARKEIGGDIIEIEFEHDDGRYIYELEIISPSGKLLEVKIDAATGVILSREGQ</sequence>
<gene>
    <name evidence="3" type="ORF">ACFQ4O_09450</name>
</gene>
<feature type="chain" id="PRO_5046243665" evidence="1">
    <location>
        <begin position="24"/>
        <end position="113"/>
    </location>
</feature>
<dbReference type="Proteomes" id="UP001597171">
    <property type="component" value="Unassembled WGS sequence"/>
</dbReference>
<proteinExistence type="predicted"/>
<name>A0ABW3Z826_9HYPH</name>
<dbReference type="EMBL" id="JBHTMX010000070">
    <property type="protein sequence ID" value="MFD1332220.1"/>
    <property type="molecule type" value="Genomic_DNA"/>
</dbReference>
<reference evidence="4" key="1">
    <citation type="journal article" date="2019" name="Int. J. Syst. Evol. Microbiol.">
        <title>The Global Catalogue of Microorganisms (GCM) 10K type strain sequencing project: providing services to taxonomists for standard genome sequencing and annotation.</title>
        <authorList>
            <consortium name="The Broad Institute Genomics Platform"/>
            <consortium name="The Broad Institute Genome Sequencing Center for Infectious Disease"/>
            <person name="Wu L."/>
            <person name="Ma J."/>
        </authorList>
    </citation>
    <scope>NUCLEOTIDE SEQUENCE [LARGE SCALE GENOMIC DNA]</scope>
    <source>
        <strain evidence="4">CCUG 61696</strain>
    </source>
</reference>
<organism evidence="3 4">
    <name type="scientific">Methylopila musalis</name>
    <dbReference type="NCBI Taxonomy" id="1134781"/>
    <lineage>
        <taxon>Bacteria</taxon>
        <taxon>Pseudomonadati</taxon>
        <taxon>Pseudomonadota</taxon>
        <taxon>Alphaproteobacteria</taxon>
        <taxon>Hyphomicrobiales</taxon>
        <taxon>Methylopilaceae</taxon>
        <taxon>Methylopila</taxon>
    </lineage>
</organism>
<comment type="caution">
    <text evidence="3">The sequence shown here is derived from an EMBL/GenBank/DDBJ whole genome shotgun (WGS) entry which is preliminary data.</text>
</comment>
<keyword evidence="1" id="KW-0732">Signal</keyword>